<protein>
    <submittedName>
        <fullName evidence="1">Uncharacterized protein</fullName>
    </submittedName>
</protein>
<evidence type="ECO:0000313" key="2">
    <source>
        <dbReference type="Proteomes" id="UP000237105"/>
    </source>
</evidence>
<gene>
    <name evidence="1" type="ORF">PanWU01x14_138160</name>
</gene>
<dbReference type="AlphaFoldDB" id="A0A2P5CNB7"/>
<proteinExistence type="predicted"/>
<accession>A0A2P5CNB7</accession>
<comment type="caution">
    <text evidence="1">The sequence shown here is derived from an EMBL/GenBank/DDBJ whole genome shotgun (WGS) entry which is preliminary data.</text>
</comment>
<evidence type="ECO:0000313" key="1">
    <source>
        <dbReference type="EMBL" id="PON62495.1"/>
    </source>
</evidence>
<dbReference type="OrthoDB" id="10433064at2759"/>
<reference evidence="2" key="1">
    <citation type="submission" date="2016-06" db="EMBL/GenBank/DDBJ databases">
        <title>Parallel loss of symbiosis genes in relatives of nitrogen-fixing non-legume Parasponia.</title>
        <authorList>
            <person name="Van Velzen R."/>
            <person name="Holmer R."/>
            <person name="Bu F."/>
            <person name="Rutten L."/>
            <person name="Van Zeijl A."/>
            <person name="Liu W."/>
            <person name="Santuari L."/>
            <person name="Cao Q."/>
            <person name="Sharma T."/>
            <person name="Shen D."/>
            <person name="Roswanjaya Y."/>
            <person name="Wardhani T."/>
            <person name="Kalhor M.S."/>
            <person name="Jansen J."/>
            <person name="Van den Hoogen J."/>
            <person name="Gungor B."/>
            <person name="Hartog M."/>
            <person name="Hontelez J."/>
            <person name="Verver J."/>
            <person name="Yang W.-C."/>
            <person name="Schijlen E."/>
            <person name="Repin R."/>
            <person name="Schilthuizen M."/>
            <person name="Schranz E."/>
            <person name="Heidstra R."/>
            <person name="Miyata K."/>
            <person name="Fedorova E."/>
            <person name="Kohlen W."/>
            <person name="Bisseling T."/>
            <person name="Smit S."/>
            <person name="Geurts R."/>
        </authorList>
    </citation>
    <scope>NUCLEOTIDE SEQUENCE [LARGE SCALE GENOMIC DNA]</scope>
    <source>
        <strain evidence="2">cv. WU1-14</strain>
    </source>
</reference>
<keyword evidence="2" id="KW-1185">Reference proteome</keyword>
<sequence length="139" mass="16142">MSELARVALLTMTLSEIWASRARIVELPRVPPPGLLTRVSVRTLGPVMGPPPGATPYLELEHPELIARVRVNRSVRFPTRNVRVRVDIRVVRRRQVRTQRRQGFLKIVRRVVSTIAVRVDRDATQRKWRVHLSRWIFDG</sequence>
<organism evidence="1 2">
    <name type="scientific">Parasponia andersonii</name>
    <name type="common">Sponia andersonii</name>
    <dbReference type="NCBI Taxonomy" id="3476"/>
    <lineage>
        <taxon>Eukaryota</taxon>
        <taxon>Viridiplantae</taxon>
        <taxon>Streptophyta</taxon>
        <taxon>Embryophyta</taxon>
        <taxon>Tracheophyta</taxon>
        <taxon>Spermatophyta</taxon>
        <taxon>Magnoliopsida</taxon>
        <taxon>eudicotyledons</taxon>
        <taxon>Gunneridae</taxon>
        <taxon>Pentapetalae</taxon>
        <taxon>rosids</taxon>
        <taxon>fabids</taxon>
        <taxon>Rosales</taxon>
        <taxon>Cannabaceae</taxon>
        <taxon>Parasponia</taxon>
    </lineage>
</organism>
<dbReference type="Proteomes" id="UP000237105">
    <property type="component" value="Unassembled WGS sequence"/>
</dbReference>
<dbReference type="EMBL" id="JXTB01000112">
    <property type="protein sequence ID" value="PON62495.1"/>
    <property type="molecule type" value="Genomic_DNA"/>
</dbReference>
<name>A0A2P5CNB7_PARAD</name>